<dbReference type="EMBL" id="HACA01001230">
    <property type="protein sequence ID" value="CDW18591.1"/>
    <property type="molecule type" value="Transcribed_RNA"/>
</dbReference>
<proteinExistence type="predicted"/>
<dbReference type="AlphaFoldDB" id="A0A0K2SZD8"/>
<name>A0A0K2SZD8_LEPSM</name>
<evidence type="ECO:0000313" key="1">
    <source>
        <dbReference type="EMBL" id="CDW18591.1"/>
    </source>
</evidence>
<sequence length="19" mass="2157">MDPHGSNSRHEKKISLSAY</sequence>
<organism evidence="1">
    <name type="scientific">Lepeophtheirus salmonis</name>
    <name type="common">Salmon louse</name>
    <name type="synonym">Caligus salmonis</name>
    <dbReference type="NCBI Taxonomy" id="72036"/>
    <lineage>
        <taxon>Eukaryota</taxon>
        <taxon>Metazoa</taxon>
        <taxon>Ecdysozoa</taxon>
        <taxon>Arthropoda</taxon>
        <taxon>Crustacea</taxon>
        <taxon>Multicrustacea</taxon>
        <taxon>Hexanauplia</taxon>
        <taxon>Copepoda</taxon>
        <taxon>Siphonostomatoida</taxon>
        <taxon>Caligidae</taxon>
        <taxon>Lepeophtheirus</taxon>
    </lineage>
</organism>
<protein>
    <submittedName>
        <fullName evidence="1">Uncharacterized protein</fullName>
    </submittedName>
</protein>
<accession>A0A0K2SZD8</accession>
<reference evidence="1" key="1">
    <citation type="submission" date="2014-05" db="EMBL/GenBank/DDBJ databases">
        <authorList>
            <person name="Chronopoulou M."/>
        </authorList>
    </citation>
    <scope>NUCLEOTIDE SEQUENCE</scope>
    <source>
        <tissue evidence="1">Whole organism</tissue>
    </source>
</reference>